<dbReference type="AlphaFoldDB" id="A0A2Z6NYI0"/>
<sequence length="69" mass="7939">MSGLLIDYNWTKILKRKEVLRQVFAGFDPNIVAKMEEKEIMEIASNKELLLAESRVKCIVDNAKCLLKV</sequence>
<dbReference type="PANTHER" id="PTHR31116:SF29">
    <property type="entry name" value="DNA GLYCOSYLASE SUPERFAMILY PROTEIN"/>
    <property type="match status" value="1"/>
</dbReference>
<protein>
    <submittedName>
        <fullName evidence="1">Uncharacterized protein</fullName>
    </submittedName>
</protein>
<dbReference type="SUPFAM" id="SSF48150">
    <property type="entry name" value="DNA-glycosylase"/>
    <property type="match status" value="1"/>
</dbReference>
<dbReference type="GO" id="GO:0006284">
    <property type="term" value="P:base-excision repair"/>
    <property type="evidence" value="ECO:0007669"/>
    <property type="project" value="InterPro"/>
</dbReference>
<name>A0A2Z6NYI0_TRISU</name>
<dbReference type="Proteomes" id="UP000242715">
    <property type="component" value="Unassembled WGS sequence"/>
</dbReference>
<evidence type="ECO:0000313" key="1">
    <source>
        <dbReference type="EMBL" id="GAU35147.1"/>
    </source>
</evidence>
<evidence type="ECO:0000313" key="2">
    <source>
        <dbReference type="Proteomes" id="UP000242715"/>
    </source>
</evidence>
<dbReference type="OrthoDB" id="3941538at2759"/>
<organism evidence="1 2">
    <name type="scientific">Trifolium subterraneum</name>
    <name type="common">Subterranean clover</name>
    <dbReference type="NCBI Taxonomy" id="3900"/>
    <lineage>
        <taxon>Eukaryota</taxon>
        <taxon>Viridiplantae</taxon>
        <taxon>Streptophyta</taxon>
        <taxon>Embryophyta</taxon>
        <taxon>Tracheophyta</taxon>
        <taxon>Spermatophyta</taxon>
        <taxon>Magnoliopsida</taxon>
        <taxon>eudicotyledons</taxon>
        <taxon>Gunneridae</taxon>
        <taxon>Pentapetalae</taxon>
        <taxon>rosids</taxon>
        <taxon>fabids</taxon>
        <taxon>Fabales</taxon>
        <taxon>Fabaceae</taxon>
        <taxon>Papilionoideae</taxon>
        <taxon>50 kb inversion clade</taxon>
        <taxon>NPAAA clade</taxon>
        <taxon>Hologalegina</taxon>
        <taxon>IRL clade</taxon>
        <taxon>Trifolieae</taxon>
        <taxon>Trifolium</taxon>
    </lineage>
</organism>
<keyword evidence="2" id="KW-1185">Reference proteome</keyword>
<accession>A0A2Z6NYI0</accession>
<dbReference type="Gene3D" id="1.10.340.30">
    <property type="entry name" value="Hypothetical protein, domain 2"/>
    <property type="match status" value="1"/>
</dbReference>
<dbReference type="GO" id="GO:0008725">
    <property type="term" value="F:DNA-3-methyladenine glycosylase activity"/>
    <property type="evidence" value="ECO:0007669"/>
    <property type="project" value="InterPro"/>
</dbReference>
<reference evidence="2" key="1">
    <citation type="journal article" date="2017" name="Front. Plant Sci.">
        <title>Climate Clever Clovers: New Paradigm to Reduce the Environmental Footprint of Ruminants by Breeding Low Methanogenic Forages Utilizing Haplotype Variation.</title>
        <authorList>
            <person name="Kaur P."/>
            <person name="Appels R."/>
            <person name="Bayer P.E."/>
            <person name="Keeble-Gagnere G."/>
            <person name="Wang J."/>
            <person name="Hirakawa H."/>
            <person name="Shirasawa K."/>
            <person name="Vercoe P."/>
            <person name="Stefanova K."/>
            <person name="Durmic Z."/>
            <person name="Nichols P."/>
            <person name="Revell C."/>
            <person name="Isobe S.N."/>
            <person name="Edwards D."/>
            <person name="Erskine W."/>
        </authorList>
    </citation>
    <scope>NUCLEOTIDE SEQUENCE [LARGE SCALE GENOMIC DNA]</scope>
    <source>
        <strain evidence="2">cv. Daliak</strain>
    </source>
</reference>
<proteinExistence type="predicted"/>
<gene>
    <name evidence="1" type="ORF">TSUD_217800</name>
</gene>
<dbReference type="InterPro" id="IPR005019">
    <property type="entry name" value="Adenine_glyco"/>
</dbReference>
<dbReference type="PANTHER" id="PTHR31116">
    <property type="entry name" value="OS04G0501200 PROTEIN"/>
    <property type="match status" value="1"/>
</dbReference>
<dbReference type="EMBL" id="DF973578">
    <property type="protein sequence ID" value="GAU35147.1"/>
    <property type="molecule type" value="Genomic_DNA"/>
</dbReference>
<dbReference type="InterPro" id="IPR011257">
    <property type="entry name" value="DNA_glycosylase"/>
</dbReference>
<dbReference type="Pfam" id="PF03352">
    <property type="entry name" value="Adenine_glyco"/>
    <property type="match status" value="1"/>
</dbReference>